<organism evidence="1 2">
    <name type="scientific">Ferrimonas sediminicola</name>
    <dbReference type="NCBI Taxonomy" id="2569538"/>
    <lineage>
        <taxon>Bacteria</taxon>
        <taxon>Pseudomonadati</taxon>
        <taxon>Pseudomonadota</taxon>
        <taxon>Gammaproteobacteria</taxon>
        <taxon>Alteromonadales</taxon>
        <taxon>Ferrimonadaceae</taxon>
        <taxon>Ferrimonas</taxon>
    </lineage>
</organism>
<dbReference type="EMBL" id="SWCI01000001">
    <property type="protein sequence ID" value="TKB51639.1"/>
    <property type="molecule type" value="Genomic_DNA"/>
</dbReference>
<evidence type="ECO:0000313" key="2">
    <source>
        <dbReference type="Proteomes" id="UP000305674"/>
    </source>
</evidence>
<sequence length="78" mass="8244">MGKAVVAGVAAGRCSRVSRESYDQLALAMSRAEVEAVLGRADSCSGSLGIATCIWGDDTHIKVGFTADRVMLFTHKEL</sequence>
<evidence type="ECO:0000313" key="1">
    <source>
        <dbReference type="EMBL" id="TKB51639.1"/>
    </source>
</evidence>
<keyword evidence="2" id="KW-1185">Reference proteome</keyword>
<accession>A0A4U1BJN1</accession>
<name>A0A4U1BJN1_9GAMM</name>
<dbReference type="Proteomes" id="UP000305674">
    <property type="component" value="Unassembled WGS sequence"/>
</dbReference>
<comment type="caution">
    <text evidence="1">The sequence shown here is derived from an EMBL/GenBank/DDBJ whole genome shotgun (WGS) entry which is preliminary data.</text>
</comment>
<gene>
    <name evidence="1" type="ORF">FCL40_03315</name>
</gene>
<protein>
    <submittedName>
        <fullName evidence="1">DUF3862 domain-containing protein</fullName>
    </submittedName>
</protein>
<dbReference type="AlphaFoldDB" id="A0A4U1BJN1"/>
<proteinExistence type="predicted"/>
<dbReference type="OrthoDB" id="5422169at2"/>
<reference evidence="1 2" key="1">
    <citation type="submission" date="2019-04" db="EMBL/GenBank/DDBJ databases">
        <authorList>
            <person name="Hwang J.C."/>
        </authorList>
    </citation>
    <scope>NUCLEOTIDE SEQUENCE [LARGE SCALE GENOMIC DNA]</scope>
    <source>
        <strain evidence="1 2">IMCC35001</strain>
    </source>
</reference>